<reference evidence="1" key="1">
    <citation type="submission" date="2015-12" db="EMBL/GenBank/DDBJ databases">
        <title>Update maize B73 reference genome by single molecule sequencing technologies.</title>
        <authorList>
            <consortium name="Maize Genome Sequencing Project"/>
            <person name="Ware D."/>
        </authorList>
    </citation>
    <scope>NUCLEOTIDE SEQUENCE</scope>
    <source>
        <tissue evidence="1">Seedling</tissue>
    </source>
</reference>
<sequence length="71" mass="8155">MLDRSTGRKGSPDRDHSAMCDESDYWKARPAARIHWCTVWELRPPFLWPGPTSFGPLCRYAESSVGQIKMD</sequence>
<proteinExistence type="predicted"/>
<dbReference type="EMBL" id="CM000780">
    <property type="protein sequence ID" value="AQK54283.1"/>
    <property type="molecule type" value="Genomic_DNA"/>
</dbReference>
<dbReference type="InParanoid" id="A0A1D6Q714"/>
<accession>A0A1D6Q714</accession>
<gene>
    <name evidence="1" type="ORF">ZEAMMB73_Zm00001d051462</name>
</gene>
<organism evidence="1">
    <name type="scientific">Zea mays</name>
    <name type="common">Maize</name>
    <dbReference type="NCBI Taxonomy" id="4577"/>
    <lineage>
        <taxon>Eukaryota</taxon>
        <taxon>Viridiplantae</taxon>
        <taxon>Streptophyta</taxon>
        <taxon>Embryophyta</taxon>
        <taxon>Tracheophyta</taxon>
        <taxon>Spermatophyta</taxon>
        <taxon>Magnoliopsida</taxon>
        <taxon>Liliopsida</taxon>
        <taxon>Poales</taxon>
        <taxon>Poaceae</taxon>
        <taxon>PACMAD clade</taxon>
        <taxon>Panicoideae</taxon>
        <taxon>Andropogonodae</taxon>
        <taxon>Andropogoneae</taxon>
        <taxon>Tripsacinae</taxon>
        <taxon>Zea</taxon>
    </lineage>
</organism>
<evidence type="ECO:0000313" key="1">
    <source>
        <dbReference type="EMBL" id="AQK54283.1"/>
    </source>
</evidence>
<protein>
    <submittedName>
        <fullName evidence="1">Uncharacterized protein</fullName>
    </submittedName>
</protein>
<name>A0A1D6Q714_MAIZE</name>
<dbReference type="AlphaFoldDB" id="A0A1D6Q714"/>